<comment type="caution">
    <text evidence="2">The sequence shown here is derived from an EMBL/GenBank/DDBJ whole genome shotgun (WGS) entry which is preliminary data.</text>
</comment>
<evidence type="ECO:0000313" key="3">
    <source>
        <dbReference type="Proteomes" id="UP000286576"/>
    </source>
</evidence>
<dbReference type="Proteomes" id="UP000286576">
    <property type="component" value="Unassembled WGS sequence"/>
</dbReference>
<dbReference type="AlphaFoldDB" id="A0A418NTK9"/>
<keyword evidence="3" id="KW-1185">Reference proteome</keyword>
<proteinExistence type="predicted"/>
<protein>
    <submittedName>
        <fullName evidence="2">Uncharacterized protein</fullName>
    </submittedName>
</protein>
<name>A0A418NTK9_9SPHN</name>
<evidence type="ECO:0000256" key="1">
    <source>
        <dbReference type="SAM" id="MobiDB-lite"/>
    </source>
</evidence>
<gene>
    <name evidence="2" type="ORF">D2V07_03790</name>
</gene>
<sequence length="79" mass="8440">MIGGIAIVGSRPPAGQHGSSESDWRVLVLVSAPPGKLEQFEFSPAEARSLAAELEEYAGVCERQHAALERHAAEQEASR</sequence>
<evidence type="ECO:0000313" key="2">
    <source>
        <dbReference type="EMBL" id="RIV87482.1"/>
    </source>
</evidence>
<reference evidence="2 3" key="1">
    <citation type="submission" date="2018-08" db="EMBL/GenBank/DDBJ databases">
        <title>Erythrobacter zhengii sp.nov., a bacterium isolated from deep-sea sediment.</title>
        <authorList>
            <person name="Fang C."/>
            <person name="Wu Y.-H."/>
            <person name="Sun C."/>
            <person name="Wang H."/>
            <person name="Cheng H."/>
            <person name="Meng F.-X."/>
            <person name="Wang C.-S."/>
            <person name="Xu X.-W."/>
        </authorList>
    </citation>
    <scope>NUCLEOTIDE SEQUENCE [LARGE SCALE GENOMIC DNA]</scope>
    <source>
        <strain evidence="2 3">V18</strain>
    </source>
</reference>
<dbReference type="RefSeq" id="WP_119584954.1">
    <property type="nucleotide sequence ID" value="NZ_CAWODQ010000012.1"/>
</dbReference>
<feature type="region of interest" description="Disordered" evidence="1">
    <location>
        <begin position="1"/>
        <end position="22"/>
    </location>
</feature>
<organism evidence="2 3">
    <name type="scientific">Aurantiacibacter zhengii</name>
    <dbReference type="NCBI Taxonomy" id="2307003"/>
    <lineage>
        <taxon>Bacteria</taxon>
        <taxon>Pseudomonadati</taxon>
        <taxon>Pseudomonadota</taxon>
        <taxon>Alphaproteobacteria</taxon>
        <taxon>Sphingomonadales</taxon>
        <taxon>Erythrobacteraceae</taxon>
        <taxon>Aurantiacibacter</taxon>
    </lineage>
</organism>
<dbReference type="EMBL" id="QXFL01000002">
    <property type="protein sequence ID" value="RIV87482.1"/>
    <property type="molecule type" value="Genomic_DNA"/>
</dbReference>
<accession>A0A418NTK9</accession>